<evidence type="ECO:0000313" key="3">
    <source>
        <dbReference type="Proteomes" id="UP000294914"/>
    </source>
</evidence>
<feature type="transmembrane region" description="Helical" evidence="1">
    <location>
        <begin position="28"/>
        <end position="44"/>
    </location>
</feature>
<proteinExistence type="predicted"/>
<keyword evidence="3" id="KW-1185">Reference proteome</keyword>
<feature type="transmembrane region" description="Helical" evidence="1">
    <location>
        <begin position="56"/>
        <end position="72"/>
    </location>
</feature>
<dbReference type="Proteomes" id="UP000294914">
    <property type="component" value="Unassembled WGS sequence"/>
</dbReference>
<feature type="transmembrane region" description="Helical" evidence="1">
    <location>
        <begin position="92"/>
        <end position="111"/>
    </location>
</feature>
<dbReference type="RefSeq" id="WP_134084435.1">
    <property type="nucleotide sequence ID" value="NZ_SOQX01000006.1"/>
</dbReference>
<comment type="caution">
    <text evidence="2">The sequence shown here is derived from an EMBL/GenBank/DDBJ whole genome shotgun (WGS) entry which is preliminary data.</text>
</comment>
<gene>
    <name evidence="2" type="ORF">EDC23_2192</name>
</gene>
<reference evidence="2 3" key="1">
    <citation type="submission" date="2019-03" db="EMBL/GenBank/DDBJ databases">
        <title>Genomic Encyclopedia of Type Strains, Phase IV (KMG-IV): sequencing the most valuable type-strain genomes for metagenomic binning, comparative biology and taxonomic classification.</title>
        <authorList>
            <person name="Goeker M."/>
        </authorList>
    </citation>
    <scope>NUCLEOTIDE SEQUENCE [LARGE SCALE GENOMIC DNA]</scope>
    <source>
        <strain evidence="2 3">DSM 16326</strain>
    </source>
</reference>
<evidence type="ECO:0000256" key="1">
    <source>
        <dbReference type="SAM" id="Phobius"/>
    </source>
</evidence>
<keyword evidence="1" id="KW-1133">Transmembrane helix</keyword>
<keyword evidence="1" id="KW-0812">Transmembrane</keyword>
<organism evidence="2 3">
    <name type="scientific">Thiohalophilus thiocyanatoxydans</name>
    <dbReference type="NCBI Taxonomy" id="381308"/>
    <lineage>
        <taxon>Bacteria</taxon>
        <taxon>Pseudomonadati</taxon>
        <taxon>Pseudomonadota</taxon>
        <taxon>Gammaproteobacteria</taxon>
        <taxon>Thiohalomonadales</taxon>
        <taxon>Thiohalophilaceae</taxon>
        <taxon>Thiohalophilus</taxon>
    </lineage>
</organism>
<dbReference type="AlphaFoldDB" id="A0A4R8IHE5"/>
<sequence>MHPVIRVVCFLLFCVALARPDAGQLIVAALLIAGLLFTLSLPQVRQTLVMVRRLRWLLLSILVIYGWFTPGVPLDLPLPDYLLPTRDGLEDGLPRVLTLILILLAAGILLVSTSRQQFIAALYWLLSPLRYLHWRPERLAVRLALTLDYVTQQESLWRIPPASAARRGIKGRITHITEHLARLLPQLLEQAEQPSTREVTLDILPPPSVLQWGWPVLLVGGLLAGALIEL</sequence>
<keyword evidence="1" id="KW-0472">Membrane</keyword>
<evidence type="ECO:0000313" key="2">
    <source>
        <dbReference type="EMBL" id="TDY00031.1"/>
    </source>
</evidence>
<dbReference type="OrthoDB" id="5784756at2"/>
<name>A0A4R8IHE5_9GAMM</name>
<dbReference type="EMBL" id="SOQX01000006">
    <property type="protein sequence ID" value="TDY00031.1"/>
    <property type="molecule type" value="Genomic_DNA"/>
</dbReference>
<accession>A0A4R8IHE5</accession>
<protein>
    <submittedName>
        <fullName evidence="2">Energy-coupling factor transport system permease protein</fullName>
    </submittedName>
</protein>